<dbReference type="SUPFAM" id="SSF55347">
    <property type="entry name" value="Glyceraldehyde-3-phosphate dehydrogenase-like, C-terminal domain"/>
    <property type="match status" value="1"/>
</dbReference>
<evidence type="ECO:0000313" key="3">
    <source>
        <dbReference type="EMBL" id="AMY07752.1"/>
    </source>
</evidence>
<dbReference type="EC" id="1.-.-.-" evidence="3"/>
<feature type="domain" description="Gfo/Idh/MocA-like oxidoreductase N-terminal" evidence="1">
    <location>
        <begin position="67"/>
        <end position="192"/>
    </location>
</feature>
<gene>
    <name evidence="3" type="primary">yvaA_1</name>
    <name evidence="3" type="ORF">LuPra_00933</name>
</gene>
<evidence type="ECO:0000313" key="4">
    <source>
        <dbReference type="Proteomes" id="UP000076079"/>
    </source>
</evidence>
<dbReference type="STRING" id="1855912.LuPra_00933"/>
<feature type="domain" description="GFO/IDH/MocA-like oxidoreductase" evidence="2">
    <location>
        <begin position="243"/>
        <end position="324"/>
    </location>
</feature>
<dbReference type="GO" id="GO:0016491">
    <property type="term" value="F:oxidoreductase activity"/>
    <property type="evidence" value="ECO:0007669"/>
    <property type="project" value="UniProtKB-KW"/>
</dbReference>
<dbReference type="KEGG" id="abac:LuPra_00933"/>
<dbReference type="Pfam" id="PF01408">
    <property type="entry name" value="GFO_IDH_MocA"/>
    <property type="match status" value="1"/>
</dbReference>
<dbReference type="InterPro" id="IPR000683">
    <property type="entry name" value="Gfo/Idh/MocA-like_OxRdtase_N"/>
</dbReference>
<dbReference type="Gene3D" id="3.30.360.10">
    <property type="entry name" value="Dihydrodipicolinate Reductase, domain 2"/>
    <property type="match status" value="1"/>
</dbReference>
<dbReference type="EMBL" id="CP015136">
    <property type="protein sequence ID" value="AMY07752.1"/>
    <property type="molecule type" value="Genomic_DNA"/>
</dbReference>
<dbReference type="Gene3D" id="3.40.50.720">
    <property type="entry name" value="NAD(P)-binding Rossmann-like Domain"/>
    <property type="match status" value="1"/>
</dbReference>
<dbReference type="SUPFAM" id="SSF51735">
    <property type="entry name" value="NAD(P)-binding Rossmann-fold domains"/>
    <property type="match status" value="1"/>
</dbReference>
<dbReference type="Pfam" id="PF22725">
    <property type="entry name" value="GFO_IDH_MocA_C3"/>
    <property type="match status" value="1"/>
</dbReference>
<dbReference type="InterPro" id="IPR050463">
    <property type="entry name" value="Gfo/Idh/MocA_oxidrdct_glycsds"/>
</dbReference>
<keyword evidence="3" id="KW-0560">Oxidoreductase</keyword>
<dbReference type="PANTHER" id="PTHR43818">
    <property type="entry name" value="BCDNA.GH03377"/>
    <property type="match status" value="1"/>
</dbReference>
<organism evidence="3 4">
    <name type="scientific">Luteitalea pratensis</name>
    <dbReference type="NCBI Taxonomy" id="1855912"/>
    <lineage>
        <taxon>Bacteria</taxon>
        <taxon>Pseudomonadati</taxon>
        <taxon>Acidobacteriota</taxon>
        <taxon>Vicinamibacteria</taxon>
        <taxon>Vicinamibacterales</taxon>
        <taxon>Vicinamibacteraceae</taxon>
        <taxon>Luteitalea</taxon>
    </lineage>
</organism>
<reference evidence="3 4" key="1">
    <citation type="journal article" date="2016" name="Genome Announc.">
        <title>First Complete Genome Sequence of a Subdivision 6 Acidobacterium Strain.</title>
        <authorList>
            <person name="Huang S."/>
            <person name="Vieira S."/>
            <person name="Bunk B."/>
            <person name="Riedel T."/>
            <person name="Sproer C."/>
            <person name="Overmann J."/>
        </authorList>
    </citation>
    <scope>NUCLEOTIDE SEQUENCE [LARGE SCALE GENOMIC DNA]</scope>
    <source>
        <strain evidence="4">DSM 100886 HEG_-6_39</strain>
    </source>
</reference>
<proteinExistence type="predicted"/>
<evidence type="ECO:0000259" key="1">
    <source>
        <dbReference type="Pfam" id="PF01408"/>
    </source>
</evidence>
<dbReference type="InterPro" id="IPR055170">
    <property type="entry name" value="GFO_IDH_MocA-like_dom"/>
</dbReference>
<keyword evidence="4" id="KW-1185">Reference proteome</keyword>
<reference evidence="4" key="2">
    <citation type="submission" date="2016-04" db="EMBL/GenBank/DDBJ databases">
        <title>First Complete Genome Sequence of a Subdivision 6 Acidobacterium.</title>
        <authorList>
            <person name="Huang S."/>
            <person name="Vieira S."/>
            <person name="Bunk B."/>
            <person name="Riedel T."/>
            <person name="Sproeer C."/>
            <person name="Overmann J."/>
        </authorList>
    </citation>
    <scope>NUCLEOTIDE SEQUENCE [LARGE SCALE GENOMIC DNA]</scope>
    <source>
        <strain evidence="4">DSM 100886 HEG_-6_39</strain>
    </source>
</reference>
<accession>A0A143PGN7</accession>
<dbReference type="GO" id="GO:0000166">
    <property type="term" value="F:nucleotide binding"/>
    <property type="evidence" value="ECO:0007669"/>
    <property type="project" value="InterPro"/>
</dbReference>
<dbReference type="AlphaFoldDB" id="A0A143PGN7"/>
<dbReference type="PANTHER" id="PTHR43818:SF12">
    <property type="entry name" value="NADH-DEPENDENT DEHYDROGENASE-RELATED"/>
    <property type="match status" value="1"/>
</dbReference>
<sequence>MAGENEKGKGAAEGPKKLDRRDLLMGLSTVPALGLFGYAWQQQRGYQETRAAAAAASPATPAGLQEINVALLGVGAQGQVLTEAMLRIPGLRFRAVCDIWTDYNQRRAVNTLKRFKHEVNGYADYREMLDKEKALDAVIIATPDFWHAQHAIDCLEAGKHVYCEKEMSNTLEGARSMVAAARQTGKLLQIGHQRRSNPRYLHCYQKLLGEAKLLGRIVTVNGQWNRAVTPDLGAPERYAIPQAQLTQYGFKDMHQFRNWRWYKGKGGGPIVDLGSHQIDIYSWFLGANPSHVMASGGRLYYEPKTHEWYDTVMVVYDYDTPLGPAKAYYQTQTTNGSQGYFETFMGDQGTLLISESEVNNPGSLYRDPNAPAWDAWIQKGYVSAPQVQEAKAQSDTGAIADVRESVAPDRHTVPVALRDPYHQPHLQNFFDAVRGTAKLNCPSEEAYQTAVAVLKVNEAIEANTRLAFKPEDFKI</sequence>
<evidence type="ECO:0000259" key="2">
    <source>
        <dbReference type="Pfam" id="PF22725"/>
    </source>
</evidence>
<name>A0A143PGN7_LUTPR</name>
<dbReference type="InterPro" id="IPR036291">
    <property type="entry name" value="NAD(P)-bd_dom_sf"/>
</dbReference>
<dbReference type="Proteomes" id="UP000076079">
    <property type="component" value="Chromosome"/>
</dbReference>
<protein>
    <submittedName>
        <fullName evidence="3">Putative oxidoreductase YvaA</fullName>
        <ecNumber evidence="3">1.-.-.-</ecNumber>
    </submittedName>
</protein>
<dbReference type="RefSeq" id="WP_110169665.1">
    <property type="nucleotide sequence ID" value="NZ_CP015136.1"/>
</dbReference>
<dbReference type="OrthoDB" id="9815825at2"/>